<dbReference type="Gene3D" id="3.30.450.40">
    <property type="match status" value="1"/>
</dbReference>
<keyword evidence="3" id="KW-0157">Chromophore</keyword>
<proteinExistence type="evidence at transcript level"/>
<dbReference type="Pfam" id="PF08446">
    <property type="entry name" value="PAS_2"/>
    <property type="match status" value="1"/>
</dbReference>
<evidence type="ECO:0000256" key="2">
    <source>
        <dbReference type="ARBA" id="ARBA00022606"/>
    </source>
</evidence>
<dbReference type="InterPro" id="IPR013654">
    <property type="entry name" value="PAS_2"/>
</dbReference>
<dbReference type="InterPro" id="IPR029016">
    <property type="entry name" value="GAF-like_dom_sf"/>
</dbReference>
<evidence type="ECO:0000256" key="3">
    <source>
        <dbReference type="ARBA" id="ARBA00022991"/>
    </source>
</evidence>
<dbReference type="GO" id="GO:0009584">
    <property type="term" value="P:detection of visible light"/>
    <property type="evidence" value="ECO:0007669"/>
    <property type="project" value="InterPro"/>
</dbReference>
<accession>A0A0K1H4S7</accession>
<dbReference type="AlphaFoldDB" id="A0A0K1H4S7"/>
<dbReference type="InterPro" id="IPR016132">
    <property type="entry name" value="Phyto_chromo_attachment"/>
</dbReference>
<reference evidence="6" key="2">
    <citation type="submission" date="2015-06" db="EMBL/GenBank/DDBJ databases">
        <authorList>
            <person name="Hoefler B.C."/>
            <person name="Straight P.D."/>
        </authorList>
    </citation>
    <scope>NUCLEOTIDE SEQUENCE</scope>
    <source>
        <strain evidence="6">JKHA_2119335</strain>
    </source>
</reference>
<dbReference type="InterPro" id="IPR003018">
    <property type="entry name" value="GAF"/>
</dbReference>
<evidence type="ECO:0000256" key="1">
    <source>
        <dbReference type="ARBA" id="ARBA00022543"/>
    </source>
</evidence>
<evidence type="ECO:0000256" key="4">
    <source>
        <dbReference type="ARBA" id="ARBA00023170"/>
    </source>
</evidence>
<feature type="non-terminal residue" evidence="6">
    <location>
        <position position="1"/>
    </location>
</feature>
<reference evidence="6" key="1">
    <citation type="journal article" date="2015" name="Nat. Commun.">
        <title>Phytochrome diversity in green plants and the origin of canonical plant phytochromes.</title>
        <authorList>
            <person name="Li F.W."/>
            <person name="Melkonian M."/>
            <person name="Rothfels C.J."/>
            <person name="Villarreal J.C."/>
            <person name="Stevenson D.W."/>
            <person name="Graham S.W."/>
            <person name="Wong G.K."/>
            <person name="Pryer K.M."/>
            <person name="Mathews S."/>
        </authorList>
    </citation>
    <scope>NUCLEOTIDE SEQUENCE</scope>
    <source>
        <strain evidence="6">JKHA_2119335</strain>
    </source>
</reference>
<evidence type="ECO:0000259" key="5">
    <source>
        <dbReference type="PROSITE" id="PS50046"/>
    </source>
</evidence>
<protein>
    <submittedName>
        <fullName evidence="6">Phytochrome</fullName>
    </submittedName>
</protein>
<keyword evidence="2" id="KW-0716">Sensory transduction</keyword>
<dbReference type="InterPro" id="IPR001294">
    <property type="entry name" value="Phytochrome"/>
</dbReference>
<dbReference type="InterPro" id="IPR035965">
    <property type="entry name" value="PAS-like_dom_sf"/>
</dbReference>
<feature type="domain" description="Phytochrome chromophore attachment site" evidence="5">
    <location>
        <begin position="165"/>
        <end position="308"/>
    </location>
</feature>
<organism evidence="6">
    <name type="scientific">Cyanoptyche gloeocystis</name>
    <dbReference type="NCBI Taxonomy" id="77922"/>
    <lineage>
        <taxon>Eukaryota</taxon>
        <taxon>Glaucocystophyceae</taxon>
        <taxon>Glaucocystophyceae incertae sedis</taxon>
        <taxon>Cyanoptyche</taxon>
    </lineage>
</organism>
<dbReference type="Pfam" id="PF01590">
    <property type="entry name" value="GAF"/>
    <property type="match status" value="1"/>
</dbReference>
<dbReference type="PROSITE" id="PS50046">
    <property type="entry name" value="PHYTOCHROME_2"/>
    <property type="match status" value="1"/>
</dbReference>
<sequence length="387" mass="42802">MSVKNTPLAALSVNATSDMDRQDLSSPERFPTDYNPQLQFINHIQPHGILIAVDDLQNIVHISSNCSDRLNIPASDLLGADVAFLFEDSSVAKLLATLSHWGPSDADAAHRVIKVKTKDGKPWTAMIHPSQDCVIIELEERKVHQSLTLRDFLQATRASTEQANSVEELCQRIADRLAEITKYDRIMVYRFDRTGAGEVVAEVLKSEHLDKGGRFLGMSFPAMDIPNEARKLFFRSRFRIIADADYTPSQIVTKAGTTVLDMSRCSLRGVSPCHLQYLSNMKVKGTLHSVIVVDGNLWGLVCGHHYSPNYWSFEAMSSCAVLCTVMSSQIGVLLERQYRSYETKARDFQAKMLDSSTGANTFTQLLIGGNPNVMGLVKSCGAAVVSD</sequence>
<keyword evidence="1" id="KW-0600">Photoreceptor protein</keyword>
<gene>
    <name evidence="6" type="primary">PHY</name>
</gene>
<dbReference type="GO" id="GO:0006355">
    <property type="term" value="P:regulation of DNA-templated transcription"/>
    <property type="evidence" value="ECO:0007669"/>
    <property type="project" value="InterPro"/>
</dbReference>
<dbReference type="GO" id="GO:0009881">
    <property type="term" value="F:photoreceptor activity"/>
    <property type="evidence" value="ECO:0007669"/>
    <property type="project" value="UniProtKB-KW"/>
</dbReference>
<feature type="non-terminal residue" evidence="6">
    <location>
        <position position="387"/>
    </location>
</feature>
<dbReference type="Gene3D" id="3.30.450.20">
    <property type="entry name" value="PAS domain"/>
    <property type="match status" value="1"/>
</dbReference>
<evidence type="ECO:0000313" key="6">
    <source>
        <dbReference type="EMBL" id="AKT76082.1"/>
    </source>
</evidence>
<dbReference type="PRINTS" id="PR01033">
    <property type="entry name" value="PHYTOCHROME"/>
</dbReference>
<dbReference type="SMART" id="SM00065">
    <property type="entry name" value="GAF"/>
    <property type="match status" value="1"/>
</dbReference>
<keyword evidence="4" id="KW-0675">Receptor</keyword>
<name>A0A0K1H4S7_9EUKA</name>
<dbReference type="SUPFAM" id="SSF55781">
    <property type="entry name" value="GAF domain-like"/>
    <property type="match status" value="1"/>
</dbReference>
<dbReference type="EMBL" id="KT013286">
    <property type="protein sequence ID" value="AKT76082.1"/>
    <property type="molecule type" value="mRNA"/>
</dbReference>
<dbReference type="SUPFAM" id="SSF55785">
    <property type="entry name" value="PYP-like sensor domain (PAS domain)"/>
    <property type="match status" value="1"/>
</dbReference>